<dbReference type="PANTHER" id="PTHR47822:SF2">
    <property type="entry name" value="F-BOX AND WD-40 DOMAIN PROTEIN 7"/>
    <property type="match status" value="1"/>
</dbReference>
<dbReference type="SUPFAM" id="SSF50978">
    <property type="entry name" value="WD40 repeat-like"/>
    <property type="match status" value="1"/>
</dbReference>
<dbReference type="SMART" id="SM00320">
    <property type="entry name" value="WD40"/>
    <property type="match status" value="5"/>
</dbReference>
<dbReference type="InterPro" id="IPR001680">
    <property type="entry name" value="WD40_rpt"/>
</dbReference>
<dbReference type="GeneID" id="8849812"/>
<dbReference type="InterPro" id="IPR036322">
    <property type="entry name" value="WD40_repeat_dom_sf"/>
</dbReference>
<feature type="repeat" description="WD" evidence="1">
    <location>
        <begin position="44"/>
        <end position="85"/>
    </location>
</feature>
<dbReference type="OMA" id="KVKLWHV"/>
<dbReference type="Pfam" id="PF00400">
    <property type="entry name" value="WD40"/>
    <property type="match status" value="3"/>
</dbReference>
<feature type="domain" description="Anaphase-promoting complex subunit 4-like WD40" evidence="2">
    <location>
        <begin position="47"/>
        <end position="103"/>
    </location>
</feature>
<dbReference type="STRING" id="5762.D2UY95"/>
<dbReference type="PANTHER" id="PTHR47822">
    <property type="entry name" value="CARBOHYDRATE BINDING DOMAIN CONTAINING PROTEIN"/>
    <property type="match status" value="1"/>
</dbReference>
<evidence type="ECO:0000256" key="1">
    <source>
        <dbReference type="PROSITE-ProRule" id="PRU00221"/>
    </source>
</evidence>
<dbReference type="Proteomes" id="UP000006671">
    <property type="component" value="Unassembled WGS sequence"/>
</dbReference>
<evidence type="ECO:0000313" key="3">
    <source>
        <dbReference type="EMBL" id="EFC50757.1"/>
    </source>
</evidence>
<protein>
    <submittedName>
        <fullName evidence="3">Predicted protein</fullName>
    </submittedName>
</protein>
<dbReference type="eggNOG" id="KOG0266">
    <property type="taxonomic scope" value="Eukaryota"/>
</dbReference>
<evidence type="ECO:0000259" key="2">
    <source>
        <dbReference type="Pfam" id="PF12894"/>
    </source>
</evidence>
<dbReference type="InterPro" id="IPR024977">
    <property type="entry name" value="Apc4-like_WD40_dom"/>
</dbReference>
<dbReference type="RefSeq" id="XP_002683501.1">
    <property type="nucleotide sequence ID" value="XM_002683455.1"/>
</dbReference>
<dbReference type="KEGG" id="ngr:NAEGRDRAFT_61394"/>
<reference evidence="3 4" key="1">
    <citation type="journal article" date="2010" name="Cell">
        <title>The genome of Naegleria gruberi illuminates early eukaryotic versatility.</title>
        <authorList>
            <person name="Fritz-Laylin L.K."/>
            <person name="Prochnik S.E."/>
            <person name="Ginger M.L."/>
            <person name="Dacks J.B."/>
            <person name="Carpenter M.L."/>
            <person name="Field M.C."/>
            <person name="Kuo A."/>
            <person name="Paredez A."/>
            <person name="Chapman J."/>
            <person name="Pham J."/>
            <person name="Shu S."/>
            <person name="Neupane R."/>
            <person name="Cipriano M."/>
            <person name="Mancuso J."/>
            <person name="Tu H."/>
            <person name="Salamov A."/>
            <person name="Lindquist E."/>
            <person name="Shapiro H."/>
            <person name="Lucas S."/>
            <person name="Grigoriev I.V."/>
            <person name="Cande W.Z."/>
            <person name="Fulton C."/>
            <person name="Rokhsar D.S."/>
            <person name="Dawson S.C."/>
        </authorList>
    </citation>
    <scope>NUCLEOTIDE SEQUENCE [LARGE SCALE GENOMIC DNA]</scope>
    <source>
        <strain evidence="3 4">NEG-M</strain>
    </source>
</reference>
<organism evidence="4">
    <name type="scientific">Naegleria gruberi</name>
    <name type="common">Amoeba</name>
    <dbReference type="NCBI Taxonomy" id="5762"/>
    <lineage>
        <taxon>Eukaryota</taxon>
        <taxon>Discoba</taxon>
        <taxon>Heterolobosea</taxon>
        <taxon>Tetramitia</taxon>
        <taxon>Eutetramitia</taxon>
        <taxon>Vahlkampfiidae</taxon>
        <taxon>Naegleria</taxon>
    </lineage>
</organism>
<dbReference type="Gene3D" id="2.130.10.10">
    <property type="entry name" value="YVTN repeat-like/Quinoprotein amine dehydrogenase"/>
    <property type="match status" value="2"/>
</dbReference>
<dbReference type="PROSITE" id="PS50082">
    <property type="entry name" value="WD_REPEATS_2"/>
    <property type="match status" value="3"/>
</dbReference>
<accession>D2UY95</accession>
<feature type="repeat" description="WD" evidence="1">
    <location>
        <begin position="139"/>
        <end position="180"/>
    </location>
</feature>
<proteinExistence type="predicted"/>
<dbReference type="VEuPathDB" id="AmoebaDB:NAEGRDRAFT_61394"/>
<dbReference type="InParanoid" id="D2UY95"/>
<name>D2UY95_NAEGR</name>
<dbReference type="EMBL" id="GG738845">
    <property type="protein sequence ID" value="EFC50757.1"/>
    <property type="molecule type" value="Genomic_DNA"/>
</dbReference>
<dbReference type="Pfam" id="PF12894">
    <property type="entry name" value="ANAPC4_WD40"/>
    <property type="match status" value="1"/>
</dbReference>
<evidence type="ECO:0000313" key="4">
    <source>
        <dbReference type="Proteomes" id="UP000006671"/>
    </source>
</evidence>
<dbReference type="InterPro" id="IPR015943">
    <property type="entry name" value="WD40/YVTN_repeat-like_dom_sf"/>
</dbReference>
<dbReference type="PROSITE" id="PS50294">
    <property type="entry name" value="WD_REPEATS_REGION"/>
    <property type="match status" value="1"/>
</dbReference>
<gene>
    <name evidence="3" type="ORF">NAEGRDRAFT_61394</name>
</gene>
<dbReference type="OrthoDB" id="10251741at2759"/>
<keyword evidence="4" id="KW-1185">Reference proteome</keyword>
<dbReference type="AlphaFoldDB" id="D2UY95"/>
<feature type="repeat" description="WD" evidence="1">
    <location>
        <begin position="189"/>
        <end position="222"/>
    </location>
</feature>
<keyword evidence="1" id="KW-0853">WD repeat</keyword>
<sequence>MNHRYFSPPNNASSSSSTTTIGVADSLDNTAGGGSSYTVSKNKLFTADSEVFCIRFSSDSKSLAAGCSDGIVRVFNVNDGKLLYSLNTATKQQLPLPVTSLKFRPSLNPNSAQNVLLVSGSKGVVQHWHVTSGKLLNEIQEEENQAYVVDYRKDGAYFATAGKDSTVRLYDEETNVCVMKMRGGNGVTSAGHTNRIFSLKFHPNDDNIILTGGWDNTVQIWDKRMDYAARRIFGPHICGDAIDIDSNNSILTGSWRPDDQLQLWDFGSGNLIENIPIPHSGGPSTLNAYCAQFGDSSGSILAVGGSGTNEALIMTRSSGRIIGAIRELEKAVYCMAFSKNQHHIAVGCGTGSIYLLNRA</sequence>